<dbReference type="PROSITE" id="PS50082">
    <property type="entry name" value="WD_REPEATS_2"/>
    <property type="match status" value="3"/>
</dbReference>
<evidence type="ECO:0000256" key="8">
    <source>
        <dbReference type="SAM" id="MobiDB-lite"/>
    </source>
</evidence>
<gene>
    <name evidence="10" type="ORF">DUI87_00756</name>
</gene>
<comment type="caution">
    <text evidence="10">The sequence shown here is derived from an EMBL/GenBank/DDBJ whole genome shotgun (WGS) entry which is preliminary data.</text>
</comment>
<dbReference type="EMBL" id="QRBI01000092">
    <property type="protein sequence ID" value="RMC22442.1"/>
    <property type="molecule type" value="Genomic_DNA"/>
</dbReference>
<dbReference type="Pfam" id="PF16300">
    <property type="entry name" value="WD40_4"/>
    <property type="match status" value="1"/>
</dbReference>
<dbReference type="PROSITE" id="PS50294">
    <property type="entry name" value="WD_REPEATS_REGION"/>
    <property type="match status" value="2"/>
</dbReference>
<keyword evidence="5" id="KW-0009">Actin-binding</keyword>
<organism evidence="10 11">
    <name type="scientific">Hirundo rustica rustica</name>
    <dbReference type="NCBI Taxonomy" id="333673"/>
    <lineage>
        <taxon>Eukaryota</taxon>
        <taxon>Metazoa</taxon>
        <taxon>Chordata</taxon>
        <taxon>Craniata</taxon>
        <taxon>Vertebrata</taxon>
        <taxon>Euteleostomi</taxon>
        <taxon>Archelosauria</taxon>
        <taxon>Archosauria</taxon>
        <taxon>Dinosauria</taxon>
        <taxon>Saurischia</taxon>
        <taxon>Theropoda</taxon>
        <taxon>Coelurosauria</taxon>
        <taxon>Aves</taxon>
        <taxon>Neognathae</taxon>
        <taxon>Neoaves</taxon>
        <taxon>Telluraves</taxon>
        <taxon>Australaves</taxon>
        <taxon>Passeriformes</taxon>
        <taxon>Sylvioidea</taxon>
        <taxon>Hirundinidae</taxon>
        <taxon>Hirundo</taxon>
    </lineage>
</organism>
<dbReference type="InterPro" id="IPR036322">
    <property type="entry name" value="WD40_repeat_dom_sf"/>
</dbReference>
<dbReference type="SMART" id="SM00320">
    <property type="entry name" value="WD40"/>
    <property type="match status" value="4"/>
</dbReference>
<dbReference type="InterPro" id="IPR019775">
    <property type="entry name" value="WD40_repeat_CS"/>
</dbReference>
<evidence type="ECO:0000313" key="10">
    <source>
        <dbReference type="EMBL" id="RMC22442.1"/>
    </source>
</evidence>
<keyword evidence="4" id="KW-0175">Coiled coil</keyword>
<dbReference type="InterPro" id="IPR001680">
    <property type="entry name" value="WD40_rpt"/>
</dbReference>
<evidence type="ECO:0000256" key="1">
    <source>
        <dbReference type="ARBA" id="ARBA00009482"/>
    </source>
</evidence>
<sequence length="694" mass="78453">MQMNQREWKQGGQIRPYSENIVNRRRTRLSLYETCKKGFECLTGDGVEPSKRNQLVDGAEGARPQAVQDCMLERSPPSSEWSHTQELVFVGDKVPINLLSGLSQDYVITEELPSFLIDLVSAHPSLEPPGIGPDGHGRSFQQLLTEATPLAPCYRAIQNQYNSAGKSNPRMSWHPQYRSSKFRHVYGKAASKDKCYDCVPITRNVHDNHFCAVNPSFIAVVTECAGGGAFLVIPIKQTGKLDPHYPKVCGHKGNVLDIKWNPFNDFVIASCSEDATVKIWDIPNQLLKRNITTPKKELLGHARRVGLIEWHPTAANILFSSGYDYKIMIWNLDVKDAVLSRPVKILDTHKDVVLSMSFNIDGSLLATACRDRKIRVIDPRAGTVLQEGSYKSHRVNKVLFLGNMKKLFSTGTSCWNNRQIALWDQNDLSVPLLEEDLDGSSGLLFPIYDSDTHMLYVVGKGDGNIRYYEISPEKPYLNYLMEYRSHSPQKGIGTMPKRGLDVAACEIFRFYKLIPTKSLIEPISMIVPRRSESYQEDIYPLTAAAQPALTAQEWLNGINKGPLLVSLRPGSEAVNSLPQFLEPEPLLKATDLSQQQGGGGRMSLEDKQKPRETEDGRKRLKVEEKLPKNEQMCLSNGFGIFECPPPKTENELLQMYYRQQEEIRRLRELVIQRDVQIKQLELELRNLCTDTGNY</sequence>
<evidence type="ECO:0000256" key="2">
    <source>
        <dbReference type="ARBA" id="ARBA00022574"/>
    </source>
</evidence>
<dbReference type="PANTHER" id="PTHR10856">
    <property type="entry name" value="CORONIN"/>
    <property type="match status" value="1"/>
</dbReference>
<feature type="repeat" description="WD" evidence="6">
    <location>
        <begin position="298"/>
        <end position="340"/>
    </location>
</feature>
<dbReference type="Gene3D" id="2.130.10.10">
    <property type="entry name" value="YVTN repeat-like/Quinoprotein amine dehydrogenase"/>
    <property type="match status" value="1"/>
</dbReference>
<keyword evidence="2 6" id="KW-0853">WD repeat</keyword>
<feature type="region of interest" description="Disordered" evidence="8">
    <location>
        <begin position="592"/>
        <end position="618"/>
    </location>
</feature>
<dbReference type="Proteomes" id="UP000269221">
    <property type="component" value="Unassembled WGS sequence"/>
</dbReference>
<keyword evidence="3 7" id="KW-0677">Repeat</keyword>
<evidence type="ECO:0000256" key="3">
    <source>
        <dbReference type="ARBA" id="ARBA00022737"/>
    </source>
</evidence>
<dbReference type="FunFam" id="2.130.10.10:FF:000053">
    <property type="entry name" value="Coronin"/>
    <property type="match status" value="1"/>
</dbReference>
<dbReference type="Pfam" id="PF08953">
    <property type="entry name" value="DUF1899"/>
    <property type="match status" value="1"/>
</dbReference>
<dbReference type="PROSITE" id="PS00678">
    <property type="entry name" value="WD_REPEATS_1"/>
    <property type="match status" value="2"/>
</dbReference>
<evidence type="ECO:0000256" key="4">
    <source>
        <dbReference type="ARBA" id="ARBA00023054"/>
    </source>
</evidence>
<dbReference type="STRING" id="333673.A0A3M0LA18"/>
<reference evidence="10 11" key="1">
    <citation type="submission" date="2018-07" db="EMBL/GenBank/DDBJ databases">
        <title>A high quality draft genome assembly of the barn swallow (H. rustica rustica).</title>
        <authorList>
            <person name="Formenti G."/>
            <person name="Chiara M."/>
            <person name="Poveda L."/>
            <person name="Francoijs K.-J."/>
            <person name="Bonisoli-Alquati A."/>
            <person name="Canova L."/>
            <person name="Gianfranceschi L."/>
            <person name="Horner D.S."/>
            <person name="Saino N."/>
        </authorList>
    </citation>
    <scope>NUCLEOTIDE SEQUENCE [LARGE SCALE GENOMIC DNA]</scope>
    <source>
        <strain evidence="10">Chelidonia</strain>
        <tissue evidence="10">Blood</tissue>
    </source>
</reference>
<dbReference type="SMART" id="SM01166">
    <property type="entry name" value="DUF1899"/>
    <property type="match status" value="1"/>
</dbReference>
<comment type="similarity">
    <text evidence="1 7">Belongs to the WD repeat coronin family.</text>
</comment>
<dbReference type="InterPro" id="IPR015943">
    <property type="entry name" value="WD40/YVTN_repeat-like_dom_sf"/>
</dbReference>
<dbReference type="SMART" id="SM01167">
    <property type="entry name" value="DUF1900"/>
    <property type="match status" value="1"/>
</dbReference>
<evidence type="ECO:0000256" key="7">
    <source>
        <dbReference type="RuleBase" id="RU280818"/>
    </source>
</evidence>
<evidence type="ECO:0000259" key="9">
    <source>
        <dbReference type="SMART" id="SM01166"/>
    </source>
</evidence>
<proteinExistence type="inferred from homology"/>
<feature type="domain" description="DUF1899" evidence="9">
    <location>
        <begin position="175"/>
        <end position="239"/>
    </location>
</feature>
<dbReference type="OrthoDB" id="1850764at2759"/>
<dbReference type="InterPro" id="IPR015048">
    <property type="entry name" value="DUF1899"/>
</dbReference>
<dbReference type="InterPro" id="IPR015505">
    <property type="entry name" value="Coronin"/>
</dbReference>
<dbReference type="AlphaFoldDB" id="A0A3M0LA18"/>
<keyword evidence="11" id="KW-1185">Reference proteome</keyword>
<dbReference type="Pfam" id="PF00400">
    <property type="entry name" value="WD40"/>
    <property type="match status" value="2"/>
</dbReference>
<feature type="repeat" description="WD" evidence="6">
    <location>
        <begin position="346"/>
        <end position="387"/>
    </location>
</feature>
<dbReference type="SUPFAM" id="SSF50978">
    <property type="entry name" value="WD40 repeat-like"/>
    <property type="match status" value="1"/>
</dbReference>
<dbReference type="PANTHER" id="PTHR10856:SF2">
    <property type="entry name" value="CORONIN-2A"/>
    <property type="match status" value="1"/>
</dbReference>
<feature type="compositionally biased region" description="Basic and acidic residues" evidence="8">
    <location>
        <begin position="603"/>
        <end position="618"/>
    </location>
</feature>
<evidence type="ECO:0000313" key="11">
    <source>
        <dbReference type="Proteomes" id="UP000269221"/>
    </source>
</evidence>
<name>A0A3M0LA18_HIRRU</name>
<dbReference type="GO" id="GO:0051015">
    <property type="term" value="F:actin filament binding"/>
    <property type="evidence" value="ECO:0007669"/>
    <property type="project" value="TreeGrafter"/>
</dbReference>
<feature type="repeat" description="WD" evidence="6">
    <location>
        <begin position="248"/>
        <end position="282"/>
    </location>
</feature>
<evidence type="ECO:0000256" key="6">
    <source>
        <dbReference type="PROSITE-ProRule" id="PRU00221"/>
    </source>
</evidence>
<accession>A0A3M0LA18</accession>
<evidence type="ECO:0000256" key="5">
    <source>
        <dbReference type="ARBA" id="ARBA00023203"/>
    </source>
</evidence>
<protein>
    <recommendedName>
        <fullName evidence="7">Coronin</fullName>
    </recommendedName>
</protein>